<dbReference type="CDD" id="cd00067">
    <property type="entry name" value="GAL4"/>
    <property type="match status" value="1"/>
</dbReference>
<name>A0A9P9IJN6_9PLEO</name>
<dbReference type="EMBL" id="JAGMWT010000009">
    <property type="protein sequence ID" value="KAH7122717.1"/>
    <property type="molecule type" value="Genomic_DNA"/>
</dbReference>
<dbReference type="GO" id="GO:0008270">
    <property type="term" value="F:zinc ion binding"/>
    <property type="evidence" value="ECO:0007669"/>
    <property type="project" value="InterPro"/>
</dbReference>
<protein>
    <submittedName>
        <fullName evidence="3">Uncharacterized protein</fullName>
    </submittedName>
</protein>
<dbReference type="GO" id="GO:0000981">
    <property type="term" value="F:DNA-binding transcription factor activity, RNA polymerase II-specific"/>
    <property type="evidence" value="ECO:0007669"/>
    <property type="project" value="InterPro"/>
</dbReference>
<dbReference type="SUPFAM" id="SSF57701">
    <property type="entry name" value="Zn2/Cys6 DNA-binding domain"/>
    <property type="match status" value="1"/>
</dbReference>
<proteinExistence type="predicted"/>
<keyword evidence="4" id="KW-1185">Reference proteome</keyword>
<dbReference type="AlphaFoldDB" id="A0A9P9IJN6"/>
<dbReference type="Proteomes" id="UP000700596">
    <property type="component" value="Unassembled WGS sequence"/>
</dbReference>
<dbReference type="OrthoDB" id="3932796at2759"/>
<evidence type="ECO:0000313" key="3">
    <source>
        <dbReference type="EMBL" id="KAH7122717.1"/>
    </source>
</evidence>
<evidence type="ECO:0000256" key="1">
    <source>
        <dbReference type="ARBA" id="ARBA00023242"/>
    </source>
</evidence>
<gene>
    <name evidence="3" type="ORF">B0J11DRAFT_437381</name>
</gene>
<reference evidence="3" key="1">
    <citation type="journal article" date="2021" name="Nat. Commun.">
        <title>Genetic determinants of endophytism in the Arabidopsis root mycobiome.</title>
        <authorList>
            <person name="Mesny F."/>
            <person name="Miyauchi S."/>
            <person name="Thiergart T."/>
            <person name="Pickel B."/>
            <person name="Atanasova L."/>
            <person name="Karlsson M."/>
            <person name="Huettel B."/>
            <person name="Barry K.W."/>
            <person name="Haridas S."/>
            <person name="Chen C."/>
            <person name="Bauer D."/>
            <person name="Andreopoulos W."/>
            <person name="Pangilinan J."/>
            <person name="LaButti K."/>
            <person name="Riley R."/>
            <person name="Lipzen A."/>
            <person name="Clum A."/>
            <person name="Drula E."/>
            <person name="Henrissat B."/>
            <person name="Kohler A."/>
            <person name="Grigoriev I.V."/>
            <person name="Martin F.M."/>
            <person name="Hacquard S."/>
        </authorList>
    </citation>
    <scope>NUCLEOTIDE SEQUENCE</scope>
    <source>
        <strain evidence="3">MPI-CAGE-CH-0243</strain>
    </source>
</reference>
<dbReference type="InterPro" id="IPR036864">
    <property type="entry name" value="Zn2-C6_fun-type_DNA-bd_sf"/>
</dbReference>
<sequence length="300" mass="33359">MASTKSVREWLGSLELVNSVPVPGIDHAEHKNLISDNNSNKNKSPKTPKPKQPLLLALEDVSPTATDFSCQTIFDKPDILINYDDDSFSVSAATDYEFCDSYFDRTEKTQPQVPSGGKSFDDLEALSLNSYDPPSDADDLENDLRDGAEPTVTTNLQGNGKQLVRLVSCLQCTLGGLRCSRDLPACSRCVRNGCGNVCLALRRKTVHEMEQEGPRSDNIPVLLKLKRNEEDEWFRKEQLVHELLQNYSNKVDRENWVMPSWHGPGITSANSYNDLVALVHPGEGLGNVGQHSTCRWLELA</sequence>
<evidence type="ECO:0000256" key="2">
    <source>
        <dbReference type="SAM" id="MobiDB-lite"/>
    </source>
</evidence>
<accession>A0A9P9IJN6</accession>
<feature type="region of interest" description="Disordered" evidence="2">
    <location>
        <begin position="31"/>
        <end position="51"/>
    </location>
</feature>
<comment type="caution">
    <text evidence="3">The sequence shown here is derived from an EMBL/GenBank/DDBJ whole genome shotgun (WGS) entry which is preliminary data.</text>
</comment>
<evidence type="ECO:0000313" key="4">
    <source>
        <dbReference type="Proteomes" id="UP000700596"/>
    </source>
</evidence>
<keyword evidence="1" id="KW-0539">Nucleus</keyword>
<feature type="region of interest" description="Disordered" evidence="2">
    <location>
        <begin position="107"/>
        <end position="153"/>
    </location>
</feature>
<organism evidence="3 4">
    <name type="scientific">Dendryphion nanum</name>
    <dbReference type="NCBI Taxonomy" id="256645"/>
    <lineage>
        <taxon>Eukaryota</taxon>
        <taxon>Fungi</taxon>
        <taxon>Dikarya</taxon>
        <taxon>Ascomycota</taxon>
        <taxon>Pezizomycotina</taxon>
        <taxon>Dothideomycetes</taxon>
        <taxon>Pleosporomycetidae</taxon>
        <taxon>Pleosporales</taxon>
        <taxon>Torulaceae</taxon>
        <taxon>Dendryphion</taxon>
    </lineage>
</organism>
<dbReference type="InterPro" id="IPR001138">
    <property type="entry name" value="Zn2Cys6_DnaBD"/>
</dbReference>